<sequence length="374" mass="44842">MKKSIKLPIAIILTLAIAWASVYYYISSNKKQEFIWTLIDETSYKDELAKAWDSEIKKASVKVSALRENSLKLFSANISAYCYSFADSDMLVMSKYFKNLKKDFDKLLNNEYKTSKNALLYIDMPKLIYSSCDKRDTLYKERLIWYLQTTGDNFYLADRKREDENVKNFIAKIEFEDDNVDLAKLKDSPEYFNDIFYNKNLDNLFSLYYPYFEMTKWDFKRFLWKPLNSLEEDNSKKEEALNRFYEIIKPMWYTIQDFRIMSLKWRWFKSNDELVKSIISDYEELDKIIKLDKYVGNETAFKTTVETGSYKKIFEDAKAKDLVISIRSKVLMYSIVSWDYADWYNETWSWKQFFGDENIWNSIIRLNILSVFAD</sequence>
<dbReference type="AlphaFoldDB" id="K2GZL4"/>
<evidence type="ECO:0000313" key="1">
    <source>
        <dbReference type="EMBL" id="EKE28965.1"/>
    </source>
</evidence>
<organism evidence="1">
    <name type="scientific">uncultured bacterium</name>
    <name type="common">gcode 4</name>
    <dbReference type="NCBI Taxonomy" id="1234023"/>
    <lineage>
        <taxon>Bacteria</taxon>
        <taxon>environmental samples</taxon>
    </lineage>
</organism>
<accession>K2GZL4</accession>
<protein>
    <submittedName>
        <fullName evidence="1">Uncharacterized protein</fullName>
    </submittedName>
</protein>
<proteinExistence type="predicted"/>
<dbReference type="EMBL" id="AMFJ01000258">
    <property type="protein sequence ID" value="EKE28965.1"/>
    <property type="molecule type" value="Genomic_DNA"/>
</dbReference>
<reference evidence="1" key="1">
    <citation type="journal article" date="2012" name="Science">
        <title>Fermentation, hydrogen, and sulfur metabolism in multiple uncultivated bacterial phyla.</title>
        <authorList>
            <person name="Wrighton K.C."/>
            <person name="Thomas B.C."/>
            <person name="Sharon I."/>
            <person name="Miller C.S."/>
            <person name="Castelle C.J."/>
            <person name="VerBerkmoes N.C."/>
            <person name="Wilkins M.J."/>
            <person name="Hettich R.L."/>
            <person name="Lipton M.S."/>
            <person name="Williams K.H."/>
            <person name="Long P.E."/>
            <person name="Banfield J.F."/>
        </authorList>
    </citation>
    <scope>NUCLEOTIDE SEQUENCE [LARGE SCALE GENOMIC DNA]</scope>
</reference>
<gene>
    <name evidence="1" type="ORF">ACD_2C00258G0005</name>
</gene>
<name>K2GZL4_9BACT</name>
<comment type="caution">
    <text evidence="1">The sequence shown here is derived from an EMBL/GenBank/DDBJ whole genome shotgun (WGS) entry which is preliminary data.</text>
</comment>